<evidence type="ECO:0000256" key="1">
    <source>
        <dbReference type="SAM" id="MobiDB-lite"/>
    </source>
</evidence>
<dbReference type="InterPro" id="IPR006311">
    <property type="entry name" value="TAT_signal"/>
</dbReference>
<dbReference type="Gene3D" id="3.60.21.10">
    <property type="match status" value="1"/>
</dbReference>
<evidence type="ECO:0000313" key="4">
    <source>
        <dbReference type="Proteomes" id="UP000018733"/>
    </source>
</evidence>
<evidence type="ECO:0000313" key="3">
    <source>
        <dbReference type="EMBL" id="ETF02221.1"/>
    </source>
</evidence>
<comment type="caution">
    <text evidence="3">The sequence shown here is derived from an EMBL/GenBank/DDBJ whole genome shotgun (WGS) entry which is preliminary data.</text>
</comment>
<dbReference type="InterPro" id="IPR029052">
    <property type="entry name" value="Metallo-depent_PP-like"/>
</dbReference>
<dbReference type="GO" id="GO:0030288">
    <property type="term" value="C:outer membrane-bounded periplasmic space"/>
    <property type="evidence" value="ECO:0007669"/>
    <property type="project" value="TreeGrafter"/>
</dbReference>
<feature type="region of interest" description="Disordered" evidence="1">
    <location>
        <begin position="556"/>
        <end position="600"/>
    </location>
</feature>
<dbReference type="InterPro" id="IPR006179">
    <property type="entry name" value="5_nucleotidase/apyrase"/>
</dbReference>
<proteinExistence type="predicted"/>
<keyword evidence="4" id="KW-1185">Reference proteome</keyword>
<dbReference type="SUPFAM" id="SSF55816">
    <property type="entry name" value="5'-nucleotidase (syn. UDP-sugar hydrolase), C-terminal domain"/>
    <property type="match status" value="1"/>
</dbReference>
<dbReference type="Pfam" id="PF02872">
    <property type="entry name" value="5_nucleotid_C"/>
    <property type="match status" value="1"/>
</dbReference>
<protein>
    <submittedName>
        <fullName evidence="3">5'-nucleotidase</fullName>
    </submittedName>
</protein>
<dbReference type="PROSITE" id="PS51318">
    <property type="entry name" value="TAT"/>
    <property type="match status" value="1"/>
</dbReference>
<sequence length="632" mass="68536">MTGRRKFLQFMAMAGYSALAPTALRAQQGMEQFYDLPAFGNVSILHISDLQAQWKSLYYREPDLQLGGGKGRDRPPYVTGDALLQYYNLMIGSAQAYAFSNVDYEASASDYGKLGGAAYLMSLIGIVRQSRKDAWLLDGGNGRLHSSAPWASADVSDPIIAALGINAALPTGIPVKEVEPVHDVEYIAHNLVDKDAGKAPFAPYTLTQMNGVSVAVIGQVAHNELSNQVQEHSVVALESASELKSESDSGSKPDPVSDPVSTPGSDFVAKLDAAGLQQIVNEVRQKGARAVLLLSRAGVEADLKLASRITGIDVILGGRSVTPLPEPISVSNKAGKTLVTNAGAQGRFLAVLDMKVGKKGMTDFRYNLLPVVESFVKPDRRVAALIDQAYLASKDKLAEKLAVSENLLYRRGMFNGTWDEVLLQAMLQETGSQVALFPGYRWGATVPAGTTLTREDVINQTALGEENITYGLLRGDDILKLLEEAADDCFNVDAYKRTERDMLRTGGVTYGIDPRQAKGRRITNVMIEDKPLESDGFYKVVTWGVSVKFESQTQRSLESEMDLAANDRVEERKEKSEAAKEPLDSSGGNGNNTGANAGQSQSLQDLVVKYLKQKKNIATVKAYHPDVVHSIR</sequence>
<feature type="region of interest" description="Disordered" evidence="1">
    <location>
        <begin position="237"/>
        <end position="264"/>
    </location>
</feature>
<dbReference type="EMBL" id="AYXT01000010">
    <property type="protein sequence ID" value="ETF02221.1"/>
    <property type="molecule type" value="Genomic_DNA"/>
</dbReference>
<dbReference type="Gene3D" id="3.90.780.10">
    <property type="entry name" value="5'-Nucleotidase, C-terminal domain"/>
    <property type="match status" value="1"/>
</dbReference>
<dbReference type="GO" id="GO:0016787">
    <property type="term" value="F:hydrolase activity"/>
    <property type="evidence" value="ECO:0007669"/>
    <property type="project" value="InterPro"/>
</dbReference>
<dbReference type="SUPFAM" id="SSF56300">
    <property type="entry name" value="Metallo-dependent phosphatases"/>
    <property type="match status" value="1"/>
</dbReference>
<dbReference type="InterPro" id="IPR036907">
    <property type="entry name" value="5'-Nucleotdase_C_sf"/>
</dbReference>
<dbReference type="AlphaFoldDB" id="V8QQH6"/>
<gene>
    <name evidence="3" type="ORF">W822_16020</name>
</gene>
<dbReference type="STRING" id="1424334.W822_16020"/>
<dbReference type="InterPro" id="IPR008334">
    <property type="entry name" value="5'-Nucleotdase_C"/>
</dbReference>
<organism evidence="3 4">
    <name type="scientific">Advenella kashmirensis W13003</name>
    <dbReference type="NCBI Taxonomy" id="1424334"/>
    <lineage>
        <taxon>Bacteria</taxon>
        <taxon>Pseudomonadati</taxon>
        <taxon>Pseudomonadota</taxon>
        <taxon>Betaproteobacteria</taxon>
        <taxon>Burkholderiales</taxon>
        <taxon>Alcaligenaceae</taxon>
    </lineage>
</organism>
<dbReference type="eggNOG" id="COG0737">
    <property type="taxonomic scope" value="Bacteria"/>
</dbReference>
<reference evidence="3 4" key="1">
    <citation type="journal article" date="2014" name="Genome Announc.">
        <title>Draft Genome Sequence of Advenella kashmirensis Strain W13003, a Polycyclic Aromatic Hydrocarbon-Degrading Bacterium.</title>
        <authorList>
            <person name="Wang X."/>
            <person name="Jin D."/>
            <person name="Zhou L."/>
            <person name="Wu L."/>
            <person name="An W."/>
            <person name="Zhao L."/>
        </authorList>
    </citation>
    <scope>NUCLEOTIDE SEQUENCE [LARGE SCALE GENOMIC DNA]</scope>
    <source>
        <strain evidence="3 4">W13003</strain>
    </source>
</reference>
<dbReference type="RefSeq" id="WP_024006149.1">
    <property type="nucleotide sequence ID" value="NZ_KI650980.1"/>
</dbReference>
<dbReference type="PANTHER" id="PTHR11575">
    <property type="entry name" value="5'-NUCLEOTIDASE-RELATED"/>
    <property type="match status" value="1"/>
</dbReference>
<accession>V8QQH6</accession>
<feature type="domain" description="5'-Nucleotidase C-terminal" evidence="2">
    <location>
        <begin position="422"/>
        <end position="543"/>
    </location>
</feature>
<dbReference type="GO" id="GO:0009166">
    <property type="term" value="P:nucleotide catabolic process"/>
    <property type="evidence" value="ECO:0007669"/>
    <property type="project" value="InterPro"/>
</dbReference>
<dbReference type="OrthoDB" id="9803927at2"/>
<feature type="compositionally biased region" description="Basic and acidic residues" evidence="1">
    <location>
        <begin position="565"/>
        <end position="583"/>
    </location>
</feature>
<evidence type="ECO:0000259" key="2">
    <source>
        <dbReference type="Pfam" id="PF02872"/>
    </source>
</evidence>
<dbReference type="PATRIC" id="fig|1424334.3.peg.3212"/>
<feature type="compositionally biased region" description="Basic and acidic residues" evidence="1">
    <location>
        <begin position="241"/>
        <end position="251"/>
    </location>
</feature>
<dbReference type="HOGENOM" id="CLU_005854_7_5_4"/>
<dbReference type="PANTHER" id="PTHR11575:SF42">
    <property type="entry name" value="SULFUR OXIDATION PROTEIN SOXB"/>
    <property type="match status" value="1"/>
</dbReference>
<dbReference type="Gene3D" id="6.10.140.570">
    <property type="match status" value="1"/>
</dbReference>
<name>V8QQH6_9BURK</name>
<dbReference type="Proteomes" id="UP000018733">
    <property type="component" value="Unassembled WGS sequence"/>
</dbReference>